<feature type="compositionally biased region" description="Acidic residues" evidence="1">
    <location>
        <begin position="109"/>
        <end position="127"/>
    </location>
</feature>
<accession>A0AAD5T312</accession>
<dbReference type="Proteomes" id="UP001211907">
    <property type="component" value="Unassembled WGS sequence"/>
</dbReference>
<name>A0AAD5T312_9FUNG</name>
<comment type="caution">
    <text evidence="2">The sequence shown here is derived from an EMBL/GenBank/DDBJ whole genome shotgun (WGS) entry which is preliminary data.</text>
</comment>
<feature type="region of interest" description="Disordered" evidence="1">
    <location>
        <begin position="90"/>
        <end position="132"/>
    </location>
</feature>
<dbReference type="AlphaFoldDB" id="A0AAD5T312"/>
<proteinExistence type="predicted"/>
<evidence type="ECO:0000313" key="3">
    <source>
        <dbReference type="Proteomes" id="UP001211907"/>
    </source>
</evidence>
<sequence>MELNCPTPFSKDTEETKAALEQMQSHVQSHAEALRKQQVSLSAMLRGLHRDEIRLREAQRKIDGEEWWRNSGRTGWQQMQQRFLNDDLILSPNRPLPLPNNAKSRDNNNDADEYFEDNGEEEDEDNDGSLSGTAFLHFEYGRRPLGVPAASSATFASTSASMLRKNKKRKLALEAMPSASSSSLILRPENSSSSANQSYRFDAIGQSSSSSSLSSSSLLLPTISDVRRGHNSYSESDFEDEEEEVEDWRSDLDEIADIWLGGGVNEYIANDKQEQNIRGRVMPSGF</sequence>
<gene>
    <name evidence="2" type="ORF">HK100_010408</name>
</gene>
<reference evidence="2" key="1">
    <citation type="submission" date="2020-05" db="EMBL/GenBank/DDBJ databases">
        <title>Phylogenomic resolution of chytrid fungi.</title>
        <authorList>
            <person name="Stajich J.E."/>
            <person name="Amses K."/>
            <person name="Simmons R."/>
            <person name="Seto K."/>
            <person name="Myers J."/>
            <person name="Bonds A."/>
            <person name="Quandt C.A."/>
            <person name="Barry K."/>
            <person name="Liu P."/>
            <person name="Grigoriev I."/>
            <person name="Longcore J.E."/>
            <person name="James T.Y."/>
        </authorList>
    </citation>
    <scope>NUCLEOTIDE SEQUENCE</scope>
    <source>
        <strain evidence="2">JEL0513</strain>
    </source>
</reference>
<keyword evidence="3" id="KW-1185">Reference proteome</keyword>
<dbReference type="EMBL" id="JADGJH010000573">
    <property type="protein sequence ID" value="KAJ3126161.1"/>
    <property type="molecule type" value="Genomic_DNA"/>
</dbReference>
<organism evidence="2 3">
    <name type="scientific">Physocladia obscura</name>
    <dbReference type="NCBI Taxonomy" id="109957"/>
    <lineage>
        <taxon>Eukaryota</taxon>
        <taxon>Fungi</taxon>
        <taxon>Fungi incertae sedis</taxon>
        <taxon>Chytridiomycota</taxon>
        <taxon>Chytridiomycota incertae sedis</taxon>
        <taxon>Chytridiomycetes</taxon>
        <taxon>Chytridiales</taxon>
        <taxon>Chytriomycetaceae</taxon>
        <taxon>Physocladia</taxon>
    </lineage>
</organism>
<protein>
    <submittedName>
        <fullName evidence="2">Uncharacterized protein</fullName>
    </submittedName>
</protein>
<evidence type="ECO:0000256" key="1">
    <source>
        <dbReference type="SAM" id="MobiDB-lite"/>
    </source>
</evidence>
<evidence type="ECO:0000313" key="2">
    <source>
        <dbReference type="EMBL" id="KAJ3126161.1"/>
    </source>
</evidence>